<dbReference type="EMBL" id="JAAQHG020000007">
    <property type="protein sequence ID" value="KAL1588433.1"/>
    <property type="molecule type" value="Genomic_DNA"/>
</dbReference>
<comment type="caution">
    <text evidence="2">The sequence shown here is derived from an EMBL/GenBank/DDBJ whole genome shotgun (WGS) entry which is preliminary data.</text>
</comment>
<dbReference type="AlphaFoldDB" id="A0AB34KUH4"/>
<dbReference type="RefSeq" id="XP_069231538.1">
    <property type="nucleotide sequence ID" value="XM_069371367.1"/>
</dbReference>
<feature type="compositionally biased region" description="Basic and acidic residues" evidence="1">
    <location>
        <begin position="1"/>
        <end position="15"/>
    </location>
</feature>
<gene>
    <name evidence="2" type="ORF">WHR41_02761</name>
</gene>
<reference evidence="2 3" key="1">
    <citation type="journal article" date="2020" name="Microbiol. Resour. Announc.">
        <title>Draft Genome Sequence of a Cladosporium Species Isolated from the Mesophotic Ascidian Didemnum maculosum.</title>
        <authorList>
            <person name="Gioti A."/>
            <person name="Siaperas R."/>
            <person name="Nikolaivits E."/>
            <person name="Le Goff G."/>
            <person name="Ouazzani J."/>
            <person name="Kotoulas G."/>
            <person name="Topakas E."/>
        </authorList>
    </citation>
    <scope>NUCLEOTIDE SEQUENCE [LARGE SCALE GENOMIC DNA]</scope>
    <source>
        <strain evidence="2 3">TM138-S3</strain>
    </source>
</reference>
<dbReference type="GeneID" id="96004205"/>
<evidence type="ECO:0000313" key="3">
    <source>
        <dbReference type="Proteomes" id="UP000803884"/>
    </source>
</evidence>
<accession>A0AB34KUH4</accession>
<name>A0AB34KUH4_9PEZI</name>
<evidence type="ECO:0000256" key="1">
    <source>
        <dbReference type="SAM" id="MobiDB-lite"/>
    </source>
</evidence>
<proteinExistence type="predicted"/>
<protein>
    <submittedName>
        <fullName evidence="2">Uncharacterized protein</fullName>
    </submittedName>
</protein>
<sequence length="505" mass="58005">MHTIREESEKTDPQHKVPKRLQARSGPGLNIRMTTLTLFGPIARQRVNDKQPPKALDDLDVERCAALHNTLLLYGWVCSGKRIPQMEKKSWWSRHGNDSLKKLLRPTVVRYLSKVFDVPGHNFFYHVSGLAAPKDILQLGEVLEDEDRSGPNKEEKYRFIVLYNTSRDHVSHPAGIVYDQQEHRAIFMPTYNHIFNLKDRSLPWQPLESILSAYIDMVEAEKAIALHDTVGQAAEGPETEIKMGNDRVQYKSRPWVLQAYTKGDLEACLNTWLKLVQAIERRADPTGSKHNPEDDDEPLASRTALNVAGIPKGFAYDLLSHANYSHIWYVAPGVRLPKVEEFLNQPFKKILKQYPKETEGMKMPFLFLRATGEVSAKEAKFRWPFSTLESVPCGLYLDAFPNAQNPFEDACRFVLPIKLGGNRYARTADFKPIIRSHSDLYQTGINPFVMRHGPKLVAILENWLEHIERGHWQVDEKGVVGGIDVWKEADTRQNWWRYQAKHLLI</sequence>
<dbReference type="Proteomes" id="UP000803884">
    <property type="component" value="Unassembled WGS sequence"/>
</dbReference>
<feature type="region of interest" description="Disordered" evidence="1">
    <location>
        <begin position="1"/>
        <end position="24"/>
    </location>
</feature>
<keyword evidence="3" id="KW-1185">Reference proteome</keyword>
<organism evidence="2 3">
    <name type="scientific">Cladosporium halotolerans</name>
    <dbReference type="NCBI Taxonomy" id="1052096"/>
    <lineage>
        <taxon>Eukaryota</taxon>
        <taxon>Fungi</taxon>
        <taxon>Dikarya</taxon>
        <taxon>Ascomycota</taxon>
        <taxon>Pezizomycotina</taxon>
        <taxon>Dothideomycetes</taxon>
        <taxon>Dothideomycetidae</taxon>
        <taxon>Cladosporiales</taxon>
        <taxon>Cladosporiaceae</taxon>
        <taxon>Cladosporium</taxon>
    </lineage>
</organism>
<evidence type="ECO:0000313" key="2">
    <source>
        <dbReference type="EMBL" id="KAL1588433.1"/>
    </source>
</evidence>